<dbReference type="InterPro" id="IPR011032">
    <property type="entry name" value="GroES-like_sf"/>
</dbReference>
<dbReference type="InterPro" id="IPR020841">
    <property type="entry name" value="PKS_Beta-ketoAc_synthase_dom"/>
</dbReference>
<evidence type="ECO:0000256" key="5">
    <source>
        <dbReference type="ARBA" id="ARBA00023268"/>
    </source>
</evidence>
<dbReference type="SUPFAM" id="SSF53901">
    <property type="entry name" value="Thiolase-like"/>
    <property type="match status" value="1"/>
</dbReference>
<sequence length="2615" mass="288479">MRPLSLASAVGGDGVASPDALEPIAIVGLATRFPQQATGTERLWEMLLQARSTWSAIPKDRFNSEAFYHPDREHGGTFSAEGGHYLSEDSALFDGSFFNITKKELYTLDPQQRLVLENVYHALENAGMPMVNTVGSNTSVFVTGFNHDYLRILDADAEIALKYRPTGTTNSLLSNRVSWFFDFKGPSMTIDTACSSSLVALHLAVQSLRSRESSMAVVSGVSILECPNEFIGMSYTGLLGPQGRSFSFDSRANGYARGEGVGTVVAKPLHAAIRDGDTIRAVIRETGVNQDGRTPGITVPSGDAQERLIREVYWRAGLDLEHTRFVEAHGTGTRKGDPIEAGALARAFKCRRDTPLYVGAIKSSIGHLEGGSGVASLIKSILILESGIIPANYDMQSVNPSIPAEDWNIAFPTENTPWPSSGLRRVSVNSFGIGGTNSHCIIDDAYHYLNDRHLPGSHCTVITPPTAQKIKSRLLAATRLESSSIAHTQDQSEDSDNSENSDLFAGTPISECNCESPQFSLSTCTDLIDQPKLFLLSAFDEEGVKRNASALSLYLEKRMNRTFVNDHILDDLSFTLFKKRSVFPWKSFIMASSVKELAWNLSENNFVRPSRVTKPPELHFVFTGQGAQYQTMGRELMSYSVFQGSVEDASDYVRRLGSPWSLIDELLTERESPRVNLPEIAQPLCTVLQIALVDLLASWNIFPTRVTGHSAGEIAAAYCAGKISREAAWKAAYYRGYTSSKQLSANGTMMAVGLNASQIEGYIKLVQESQTGELIVACHNSPQNNTVSGDEALIDRLKEMLDADEVFARKLNVKNAYHSAHMKVVAGDYLTLMGTLPDGKRLVAPQKVRMFSTVTGEEVNEDHLVSQYWVDNMVSPVRFTSSLSSMIPRSSPVSGESDSESLHLIVEIGPHSTLQSVIKETLTARDPNLNFKYFAVLKRTERNLNTLLSTAGSLALSGLTLDFHLVNRATDSGKRRRSKLLVDLPSYSFKHTEKILYEGRLSKNLRARKYARHDLFGAPITDWNPTAPRWRHFFRLHENPWLRDHMVTGNCIYPGVGYLIMAIEASRQLAGDANVAGFQLRRVHIKRAMIIPDTKEGIEVSLSMSTVEDASSESRTWRRFQITSYNVSSEEWTEHCVGHITTDYKNASDPVDNGRETDEEIQSWKANLTAAEQTCTKAINFKNTYNDLQTSGLNFGDLFRNLDDVRATGVGLGKMVGSVTVPNIQASMPKQFIHSHLIHPATMDSMIHMMIAALLDLTGQTTLDRVRLPTFIRDVWISAELTSTPSQRFTGYASVRHSQSDKCEGQIRMLEEGSNAHIRMDGIELTPLESGLAENNERKVCTTIEYRPDIHFLESDAARELTSLAVTDDGEDLYWVKRLQLVTMLYVTDALAACKGINVQGLDLHLQRYFDWMKHQNEKLIRDDIIHLPYHEFQAVAQDEALKESISQEVESHNAEGAITVRMGRNISQVLKGQIDPLDLMFGQDSVMEQVYKEGLDIFNLPQHLRTHLSLLCHQRSELNILEIGGGTGSLTAEVLGILSPDPSNGKGNIANYTFTDISSGFFEKAKQRFQSWSDIMTFQPLNIEHSPSEQGLELGKYDLIFAGNVIHATKDLQDALRNLRSLLKPGGQLIMQEGIRQDFLWYPVVFGPLPGWWLGDEPCRQWCPYIKTEEWNEYLKKVGFSGVDIEYPSSDNPDLTWQSILVASNPAAPREEPVTCALIVTTLSTDEFALSLQGSLKKAGYNRVDIVSPSELDGVVFSNALCVSLVDLECNYLNEMNEAQYNNLKKLLNEPESLLWVTEDPATNAHSNMSMGLLRTVRWERDSDGSNIVTLTVPQRNQIELDQASLVDDILKIVKHQFLNESKADRHAEYLLRDGVIHVGRLNDSNAADQFLGSRSSKLYPTLQRFDEIAYPIELHKIAAGGDGYHWVADPQHQMPLAEDEVEIEVRAVGLISDAAGNYFSTEAAGVVTKIGPKIENTLLGDRVAFISSPSKGARCRTHERVSHSLIAKVPDGISFEVAAQLASVFATSVHGLVHCAALSAGDTILIHNGTSAISQAAIQCAYLSGAIIYTTVGTAEDRDFVISNYKIPEQHIFSSRDLAFAKGILRCTKGTGVDVIFNTMTGEALRETITCLAPHGTLIDVSTRDARTDTATDLAPLSQNASIHKIDMLLMTESRPKMVRNRLETVFKMYSEGEINQIQKSAVMSFSQIKEGIQDIQNGRLAKVVLVPNPSDLISVVPKPTTPYQFDSNATYVLAGGYGGLGRSLARWMASRGAKNLIMLSRSSASSPEKRQMAADLEKSGCRIIDHVCDISDISTLQALSGEQFSHLPPIKGCIQASMVLKDGLFAGMSFDDWQIAIRPKVQGSWNLHTVLPDNMDFFLMLSSVAGILGNRGQANYAAGNTFQDALAAYRVNQGLKGSSINLGSVSNVGWVAENRNSMRTHTATLFEMLREDEVHAAIEFLIDPHNHPSHQLVLGLPTAEICRQNGVPSPTFLEYSMFEHLRNTTAARSSVVEVMTVSTAALLAAAEGDAVMVVSNGIVEKLSSLLAMPVSEIDVLRFGFGGIDSLVAMEFRYWIVKELKADVSLLDIIGSENIKALSGKIVERSRLVSGSA</sequence>
<dbReference type="InterPro" id="IPR057326">
    <property type="entry name" value="KR_dom"/>
</dbReference>
<dbReference type="InterPro" id="IPR014031">
    <property type="entry name" value="Ketoacyl_synth_C"/>
</dbReference>
<dbReference type="InterPro" id="IPR049552">
    <property type="entry name" value="PKS_DH_N"/>
</dbReference>
<dbReference type="CDD" id="cd00833">
    <property type="entry name" value="PKS"/>
    <property type="match status" value="1"/>
</dbReference>
<dbReference type="SMART" id="SM00825">
    <property type="entry name" value="PKS_KS"/>
    <property type="match status" value="1"/>
</dbReference>
<dbReference type="Gene3D" id="3.40.366.10">
    <property type="entry name" value="Malonyl-Coenzyme A Acyl Carrier Protein, domain 2"/>
    <property type="match status" value="1"/>
</dbReference>
<evidence type="ECO:0000313" key="11">
    <source>
        <dbReference type="EMBL" id="CAG8236954.1"/>
    </source>
</evidence>
<dbReference type="InterPro" id="IPR036291">
    <property type="entry name" value="NAD(P)-bd_dom_sf"/>
</dbReference>
<dbReference type="PROSITE" id="PS00606">
    <property type="entry name" value="KS3_1"/>
    <property type="match status" value="1"/>
</dbReference>
<dbReference type="SMART" id="SM00826">
    <property type="entry name" value="PKS_DH"/>
    <property type="match status" value="1"/>
</dbReference>
<dbReference type="InterPro" id="IPR018201">
    <property type="entry name" value="Ketoacyl_synth_AS"/>
</dbReference>
<proteinExistence type="predicted"/>
<evidence type="ECO:0000256" key="2">
    <source>
        <dbReference type="ARBA" id="ARBA00022553"/>
    </source>
</evidence>
<dbReference type="Gene3D" id="3.90.180.10">
    <property type="entry name" value="Medium-chain alcohol dehydrogenases, catalytic domain"/>
    <property type="match status" value="1"/>
</dbReference>
<evidence type="ECO:0000313" key="12">
    <source>
        <dbReference type="Proteomes" id="UP001152646"/>
    </source>
</evidence>
<dbReference type="GO" id="GO:0016491">
    <property type="term" value="F:oxidoreductase activity"/>
    <property type="evidence" value="ECO:0007669"/>
    <property type="project" value="UniProtKB-KW"/>
</dbReference>
<dbReference type="SMART" id="SM00829">
    <property type="entry name" value="PKS_ER"/>
    <property type="match status" value="1"/>
</dbReference>
<dbReference type="Pfam" id="PF02801">
    <property type="entry name" value="Ketoacyl-synt_C"/>
    <property type="match status" value="1"/>
</dbReference>
<dbReference type="InterPro" id="IPR016039">
    <property type="entry name" value="Thiolase-like"/>
</dbReference>
<dbReference type="SUPFAM" id="SSF52151">
    <property type="entry name" value="FabD/lysophospholipase-like"/>
    <property type="match status" value="1"/>
</dbReference>
<dbReference type="SUPFAM" id="SSF51735">
    <property type="entry name" value="NAD(P)-binding Rossmann-fold domains"/>
    <property type="match status" value="2"/>
</dbReference>
<keyword evidence="1" id="KW-0596">Phosphopantetheine</keyword>
<organism evidence="11 12">
    <name type="scientific">Penicillium salamii</name>
    <dbReference type="NCBI Taxonomy" id="1612424"/>
    <lineage>
        <taxon>Eukaryota</taxon>
        <taxon>Fungi</taxon>
        <taxon>Dikarya</taxon>
        <taxon>Ascomycota</taxon>
        <taxon>Pezizomycotina</taxon>
        <taxon>Eurotiomycetes</taxon>
        <taxon>Eurotiomycetidae</taxon>
        <taxon>Eurotiales</taxon>
        <taxon>Aspergillaceae</taxon>
        <taxon>Penicillium</taxon>
    </lineage>
</organism>
<dbReference type="CDD" id="cd02440">
    <property type="entry name" value="AdoMet_MTases"/>
    <property type="match status" value="1"/>
</dbReference>
<dbReference type="Gene3D" id="3.40.50.150">
    <property type="entry name" value="Vaccinia Virus protein VP39"/>
    <property type="match status" value="1"/>
</dbReference>
<dbReference type="GO" id="GO:0044550">
    <property type="term" value="P:secondary metabolite biosynthetic process"/>
    <property type="evidence" value="ECO:0007669"/>
    <property type="project" value="UniProtKB-ARBA"/>
</dbReference>
<dbReference type="InterPro" id="IPR013217">
    <property type="entry name" value="Methyltransf_12"/>
</dbReference>
<dbReference type="InterPro" id="IPR050091">
    <property type="entry name" value="PKS_NRPS_Biosynth_Enz"/>
</dbReference>
<dbReference type="Pfam" id="PF23114">
    <property type="entry name" value="NAD-bd_HRPKS_sdrA"/>
    <property type="match status" value="1"/>
</dbReference>
<dbReference type="SUPFAM" id="SSF53335">
    <property type="entry name" value="S-adenosyl-L-methionine-dependent methyltransferases"/>
    <property type="match status" value="1"/>
</dbReference>
<evidence type="ECO:0008006" key="13">
    <source>
        <dbReference type="Google" id="ProtNLM"/>
    </source>
</evidence>
<dbReference type="InterPro" id="IPR009081">
    <property type="entry name" value="PP-bd_ACP"/>
</dbReference>
<dbReference type="PROSITE" id="PS52019">
    <property type="entry name" value="PKS_MFAS_DH"/>
    <property type="match status" value="1"/>
</dbReference>
<evidence type="ECO:0000256" key="6">
    <source>
        <dbReference type="ARBA" id="ARBA00023315"/>
    </source>
</evidence>
<feature type="region of interest" description="N-terminal hotdog fold" evidence="7">
    <location>
        <begin position="1013"/>
        <end position="1147"/>
    </location>
</feature>
<evidence type="ECO:0000259" key="10">
    <source>
        <dbReference type="PROSITE" id="PS52019"/>
    </source>
</evidence>
<protein>
    <recommendedName>
        <fullName evidence="13">Carrier domain-containing protein</fullName>
    </recommendedName>
</protein>
<dbReference type="Gene3D" id="3.40.47.10">
    <property type="match status" value="1"/>
</dbReference>
<dbReference type="Pfam" id="PF08242">
    <property type="entry name" value="Methyltransf_12"/>
    <property type="match status" value="1"/>
</dbReference>
<dbReference type="Pfam" id="PF00109">
    <property type="entry name" value="ketoacyl-synt"/>
    <property type="match status" value="1"/>
</dbReference>
<dbReference type="InterPro" id="IPR049900">
    <property type="entry name" value="PKS_mFAS_DH"/>
</dbReference>
<dbReference type="PROSITE" id="PS50075">
    <property type="entry name" value="CARRIER"/>
    <property type="match status" value="1"/>
</dbReference>
<feature type="domain" description="PKS/mFAS DH" evidence="10">
    <location>
        <begin position="1013"/>
        <end position="1334"/>
    </location>
</feature>
<dbReference type="OrthoDB" id="1924787at2759"/>
<dbReference type="InterPro" id="IPR016036">
    <property type="entry name" value="Malonyl_transacylase_ACP-bd"/>
</dbReference>
<dbReference type="InterPro" id="IPR001227">
    <property type="entry name" value="Ac_transferase_dom_sf"/>
</dbReference>
<dbReference type="InterPro" id="IPR029063">
    <property type="entry name" value="SAM-dependent_MTases_sf"/>
</dbReference>
<dbReference type="SMART" id="SM00822">
    <property type="entry name" value="PKS_KR"/>
    <property type="match status" value="1"/>
</dbReference>
<dbReference type="PROSITE" id="PS52004">
    <property type="entry name" value="KS3_2"/>
    <property type="match status" value="1"/>
</dbReference>
<gene>
    <name evidence="11" type="ORF">PSALAMII_LOCUS449</name>
</gene>
<dbReference type="InterPro" id="IPR032821">
    <property type="entry name" value="PKS_assoc"/>
</dbReference>
<dbReference type="Pfam" id="PF00698">
    <property type="entry name" value="Acyl_transf_1"/>
    <property type="match status" value="1"/>
</dbReference>
<feature type="region of interest" description="C-terminal hotdog fold" evidence="7">
    <location>
        <begin position="1176"/>
        <end position="1334"/>
    </location>
</feature>
<keyword evidence="6" id="KW-0012">Acyltransferase</keyword>
<dbReference type="Gene3D" id="3.40.50.720">
    <property type="entry name" value="NAD(P)-binding Rossmann-like Domain"/>
    <property type="match status" value="1"/>
</dbReference>
<dbReference type="InterPro" id="IPR020807">
    <property type="entry name" value="PKS_DH"/>
</dbReference>
<dbReference type="Pfam" id="PF21089">
    <property type="entry name" value="PKS_DH_N"/>
    <property type="match status" value="1"/>
</dbReference>
<dbReference type="Pfam" id="PF14765">
    <property type="entry name" value="PS-DH"/>
    <property type="match status" value="1"/>
</dbReference>
<dbReference type="InterPro" id="IPR016035">
    <property type="entry name" value="Acyl_Trfase/lysoPLipase"/>
</dbReference>
<dbReference type="PANTHER" id="PTHR43775:SF29">
    <property type="entry name" value="ASPERFURANONE POLYKETIDE SYNTHASE AFOG-RELATED"/>
    <property type="match status" value="1"/>
</dbReference>
<evidence type="ECO:0000259" key="8">
    <source>
        <dbReference type="PROSITE" id="PS50075"/>
    </source>
</evidence>
<comment type="caution">
    <text evidence="11">The sequence shown here is derived from an EMBL/GenBank/DDBJ whole genome shotgun (WGS) entry which is preliminary data.</text>
</comment>
<dbReference type="SUPFAM" id="SSF55048">
    <property type="entry name" value="Probable ACP-binding domain of malonyl-CoA ACP transacylase"/>
    <property type="match status" value="1"/>
</dbReference>
<keyword evidence="4" id="KW-0560">Oxidoreductase</keyword>
<dbReference type="InterPro" id="IPR042104">
    <property type="entry name" value="PKS_dehydratase_sf"/>
</dbReference>
<feature type="domain" description="Carrier" evidence="8">
    <location>
        <begin position="2532"/>
        <end position="2608"/>
    </location>
</feature>
<evidence type="ECO:0000256" key="3">
    <source>
        <dbReference type="ARBA" id="ARBA00022679"/>
    </source>
</evidence>
<evidence type="ECO:0000259" key="9">
    <source>
        <dbReference type="PROSITE" id="PS52004"/>
    </source>
</evidence>
<dbReference type="InterPro" id="IPR056501">
    <property type="entry name" value="NAD-bd_HRPKS_sdrA"/>
</dbReference>
<dbReference type="Pfam" id="PF13602">
    <property type="entry name" value="ADH_zinc_N_2"/>
    <property type="match status" value="1"/>
</dbReference>
<dbReference type="SMART" id="SM00827">
    <property type="entry name" value="PKS_AT"/>
    <property type="match status" value="1"/>
</dbReference>
<dbReference type="Gene3D" id="3.10.129.110">
    <property type="entry name" value="Polyketide synthase dehydratase"/>
    <property type="match status" value="1"/>
</dbReference>
<keyword evidence="3" id="KW-0808">Transferase</keyword>
<dbReference type="CDD" id="cd05195">
    <property type="entry name" value="enoyl_red"/>
    <property type="match status" value="1"/>
</dbReference>
<accession>A0A9W4I8G5</accession>
<feature type="active site" description="Proton donor; for dehydratase activity" evidence="7">
    <location>
        <position position="1244"/>
    </location>
</feature>
<dbReference type="Pfam" id="PF16197">
    <property type="entry name" value="KAsynt_C_assoc"/>
    <property type="match status" value="1"/>
</dbReference>
<dbReference type="GO" id="GO:0006633">
    <property type="term" value="P:fatty acid biosynthetic process"/>
    <property type="evidence" value="ECO:0007669"/>
    <property type="project" value="InterPro"/>
</dbReference>
<dbReference type="InterPro" id="IPR013968">
    <property type="entry name" value="PKS_KR"/>
</dbReference>
<dbReference type="PANTHER" id="PTHR43775">
    <property type="entry name" value="FATTY ACID SYNTHASE"/>
    <property type="match status" value="1"/>
</dbReference>
<dbReference type="SUPFAM" id="SSF50129">
    <property type="entry name" value="GroES-like"/>
    <property type="match status" value="1"/>
</dbReference>
<dbReference type="EMBL" id="CAJVPA010000022">
    <property type="protein sequence ID" value="CAG8236954.1"/>
    <property type="molecule type" value="Genomic_DNA"/>
</dbReference>
<dbReference type="InterPro" id="IPR014030">
    <property type="entry name" value="Ketoacyl_synth_N"/>
</dbReference>
<feature type="active site" description="Proton acceptor; for dehydratase activity" evidence="7">
    <location>
        <position position="1045"/>
    </location>
</feature>
<dbReference type="Proteomes" id="UP001152646">
    <property type="component" value="Unassembled WGS sequence"/>
</dbReference>
<dbReference type="GO" id="GO:0004315">
    <property type="term" value="F:3-oxoacyl-[acyl-carrier-protein] synthase activity"/>
    <property type="evidence" value="ECO:0007669"/>
    <property type="project" value="InterPro"/>
</dbReference>
<dbReference type="InterPro" id="IPR020843">
    <property type="entry name" value="ER"/>
</dbReference>
<feature type="domain" description="Ketosynthase family 3 (KS3)" evidence="9">
    <location>
        <begin position="21"/>
        <end position="444"/>
    </location>
</feature>
<dbReference type="GO" id="GO:1901336">
    <property type="term" value="P:lactone biosynthetic process"/>
    <property type="evidence" value="ECO:0007669"/>
    <property type="project" value="UniProtKB-ARBA"/>
</dbReference>
<dbReference type="Pfam" id="PF08659">
    <property type="entry name" value="KR"/>
    <property type="match status" value="1"/>
</dbReference>
<keyword evidence="5" id="KW-0511">Multifunctional enzyme</keyword>
<evidence type="ECO:0000256" key="7">
    <source>
        <dbReference type="PROSITE-ProRule" id="PRU01363"/>
    </source>
</evidence>
<dbReference type="GO" id="GO:0004312">
    <property type="term" value="F:fatty acid synthase activity"/>
    <property type="evidence" value="ECO:0007669"/>
    <property type="project" value="TreeGrafter"/>
</dbReference>
<dbReference type="InterPro" id="IPR014043">
    <property type="entry name" value="Acyl_transferase_dom"/>
</dbReference>
<evidence type="ECO:0000256" key="1">
    <source>
        <dbReference type="ARBA" id="ARBA00022450"/>
    </source>
</evidence>
<name>A0A9W4I8G5_9EURO</name>
<reference evidence="11" key="1">
    <citation type="submission" date="2021-07" db="EMBL/GenBank/DDBJ databases">
        <authorList>
            <person name="Branca A.L. A."/>
        </authorList>
    </citation>
    <scope>NUCLEOTIDE SEQUENCE</scope>
</reference>
<keyword evidence="2" id="KW-0597">Phosphoprotein</keyword>
<dbReference type="InterPro" id="IPR049551">
    <property type="entry name" value="PKS_DH_C"/>
</dbReference>
<evidence type="ECO:0000256" key="4">
    <source>
        <dbReference type="ARBA" id="ARBA00023002"/>
    </source>
</evidence>